<dbReference type="EMBL" id="JAHBCL010000024">
    <property type="protein sequence ID" value="MBS7527727.1"/>
    <property type="molecule type" value="Genomic_DNA"/>
</dbReference>
<gene>
    <name evidence="12" type="primary">yajC</name>
    <name evidence="12" type="ORF">KHM83_13665</name>
</gene>
<keyword evidence="3" id="KW-0813">Transport</keyword>
<evidence type="ECO:0000256" key="4">
    <source>
        <dbReference type="ARBA" id="ARBA00022475"/>
    </source>
</evidence>
<dbReference type="PANTHER" id="PTHR33909">
    <property type="entry name" value="SEC TRANSLOCON ACCESSORY COMPLEX SUBUNIT YAJC"/>
    <property type="match status" value="1"/>
</dbReference>
<comment type="subcellular location">
    <subcellularLocation>
        <location evidence="1">Cell membrane</location>
        <topology evidence="1">Single-pass membrane protein</topology>
    </subcellularLocation>
</comment>
<keyword evidence="13" id="KW-1185">Reference proteome</keyword>
<evidence type="ECO:0000256" key="2">
    <source>
        <dbReference type="ARBA" id="ARBA00006742"/>
    </source>
</evidence>
<keyword evidence="7 11" id="KW-1133">Transmembrane helix</keyword>
<dbReference type="PANTHER" id="PTHR33909:SF1">
    <property type="entry name" value="SEC TRANSLOCON ACCESSORY COMPLEX SUBUNIT YAJC"/>
    <property type="match status" value="1"/>
</dbReference>
<evidence type="ECO:0000256" key="3">
    <source>
        <dbReference type="ARBA" id="ARBA00022448"/>
    </source>
</evidence>
<organism evidence="12 13">
    <name type="scientific">Fusibacter paucivorans</name>
    <dbReference type="NCBI Taxonomy" id="76009"/>
    <lineage>
        <taxon>Bacteria</taxon>
        <taxon>Bacillati</taxon>
        <taxon>Bacillota</taxon>
        <taxon>Clostridia</taxon>
        <taxon>Eubacteriales</taxon>
        <taxon>Eubacteriales Family XII. Incertae Sedis</taxon>
        <taxon>Fusibacter</taxon>
    </lineage>
</organism>
<keyword evidence="8" id="KW-0811">Translocation</keyword>
<evidence type="ECO:0000256" key="5">
    <source>
        <dbReference type="ARBA" id="ARBA00022692"/>
    </source>
</evidence>
<proteinExistence type="inferred from homology"/>
<reference evidence="12 13" key="1">
    <citation type="submission" date="2021-05" db="EMBL/GenBank/DDBJ databases">
        <title>Fusibacter ferrireducens sp. nov., an anaerobic, sulfur- and Fe-reducing bacterium isolated from the mangrove sediment.</title>
        <authorList>
            <person name="Qiu D."/>
        </authorList>
    </citation>
    <scope>NUCLEOTIDE SEQUENCE [LARGE SCALE GENOMIC DNA]</scope>
    <source>
        <strain evidence="12 13">DSM 12116</strain>
    </source>
</reference>
<comment type="caution">
    <text evidence="12">The sequence shown here is derived from an EMBL/GenBank/DDBJ whole genome shotgun (WGS) entry which is preliminary data.</text>
</comment>
<dbReference type="PRINTS" id="PR01853">
    <property type="entry name" value="YAJCTRNLCASE"/>
</dbReference>
<keyword evidence="6" id="KW-0653">Protein transport</keyword>
<keyword evidence="9 11" id="KW-0472">Membrane</keyword>
<evidence type="ECO:0000256" key="8">
    <source>
        <dbReference type="ARBA" id="ARBA00023010"/>
    </source>
</evidence>
<evidence type="ECO:0000256" key="11">
    <source>
        <dbReference type="SAM" id="Phobius"/>
    </source>
</evidence>
<dbReference type="NCBIfam" id="TIGR00739">
    <property type="entry name" value="yajC"/>
    <property type="match status" value="1"/>
</dbReference>
<feature type="region of interest" description="Disordered" evidence="10">
    <location>
        <begin position="88"/>
        <end position="111"/>
    </location>
</feature>
<evidence type="ECO:0000313" key="12">
    <source>
        <dbReference type="EMBL" id="MBS7527727.1"/>
    </source>
</evidence>
<keyword evidence="5 11" id="KW-0812">Transmembrane</keyword>
<evidence type="ECO:0000313" key="13">
    <source>
        <dbReference type="Proteomes" id="UP000746471"/>
    </source>
</evidence>
<comment type="similarity">
    <text evidence="2">Belongs to the YajC family.</text>
</comment>
<sequence length="111" mass="12288">MQSTLSLVLYMAFFFGLMYFLIIRPQNKKNKQLTDLRANLRQGDIVVTIGGIVGKIISVKDDDVVLEIGAARTKLSFKKWAISSVDVPSEAPMPAEPEQIETVEADDSDEA</sequence>
<accession>A0ABS5PS46</accession>
<dbReference type="InterPro" id="IPR003849">
    <property type="entry name" value="Preprotein_translocase_YajC"/>
</dbReference>
<evidence type="ECO:0000256" key="9">
    <source>
        <dbReference type="ARBA" id="ARBA00023136"/>
    </source>
</evidence>
<dbReference type="RefSeq" id="WP_213237586.1">
    <property type="nucleotide sequence ID" value="NZ_JAHBCL010000024.1"/>
</dbReference>
<dbReference type="Proteomes" id="UP000746471">
    <property type="component" value="Unassembled WGS sequence"/>
</dbReference>
<keyword evidence="4" id="KW-1003">Cell membrane</keyword>
<evidence type="ECO:0000256" key="7">
    <source>
        <dbReference type="ARBA" id="ARBA00022989"/>
    </source>
</evidence>
<protein>
    <submittedName>
        <fullName evidence="12">Preprotein translocase subunit YajC</fullName>
    </submittedName>
</protein>
<feature type="compositionally biased region" description="Acidic residues" evidence="10">
    <location>
        <begin position="98"/>
        <end position="111"/>
    </location>
</feature>
<dbReference type="Pfam" id="PF02699">
    <property type="entry name" value="YajC"/>
    <property type="match status" value="1"/>
</dbReference>
<evidence type="ECO:0000256" key="6">
    <source>
        <dbReference type="ARBA" id="ARBA00022927"/>
    </source>
</evidence>
<dbReference type="SMART" id="SM01323">
    <property type="entry name" value="YajC"/>
    <property type="match status" value="1"/>
</dbReference>
<feature type="transmembrane region" description="Helical" evidence="11">
    <location>
        <begin position="6"/>
        <end position="23"/>
    </location>
</feature>
<name>A0ABS5PS46_9FIRM</name>
<evidence type="ECO:0000256" key="10">
    <source>
        <dbReference type="SAM" id="MobiDB-lite"/>
    </source>
</evidence>
<evidence type="ECO:0000256" key="1">
    <source>
        <dbReference type="ARBA" id="ARBA00004162"/>
    </source>
</evidence>